<evidence type="ECO:0000313" key="4">
    <source>
        <dbReference type="Proteomes" id="UP000316181"/>
    </source>
</evidence>
<keyword evidence="2" id="KW-0472">Membrane</keyword>
<feature type="region of interest" description="Disordered" evidence="1">
    <location>
        <begin position="1"/>
        <end position="49"/>
    </location>
</feature>
<comment type="caution">
    <text evidence="3">The sequence shown here is derived from an EMBL/GenBank/DDBJ whole genome shotgun (WGS) entry which is preliminary data.</text>
</comment>
<name>A0A542SLM3_9MICO</name>
<protein>
    <submittedName>
        <fullName evidence="3">Uncharacterized protein</fullName>
    </submittedName>
</protein>
<keyword evidence="2" id="KW-0812">Transmembrane</keyword>
<evidence type="ECO:0000256" key="1">
    <source>
        <dbReference type="SAM" id="MobiDB-lite"/>
    </source>
</evidence>
<organism evidence="3 4">
    <name type="scientific">Rarobacter incanus</name>
    <dbReference type="NCBI Taxonomy" id="153494"/>
    <lineage>
        <taxon>Bacteria</taxon>
        <taxon>Bacillati</taxon>
        <taxon>Actinomycetota</taxon>
        <taxon>Actinomycetes</taxon>
        <taxon>Micrococcales</taxon>
        <taxon>Rarobacteraceae</taxon>
        <taxon>Rarobacter</taxon>
    </lineage>
</organism>
<dbReference type="AlphaFoldDB" id="A0A542SLM3"/>
<feature type="compositionally biased region" description="Basic and acidic residues" evidence="1">
    <location>
        <begin position="18"/>
        <end position="30"/>
    </location>
</feature>
<proteinExistence type="predicted"/>
<dbReference type="EMBL" id="VFNV01000001">
    <property type="protein sequence ID" value="TQK75385.1"/>
    <property type="molecule type" value="Genomic_DNA"/>
</dbReference>
<feature type="transmembrane region" description="Helical" evidence="2">
    <location>
        <begin position="85"/>
        <end position="106"/>
    </location>
</feature>
<evidence type="ECO:0000256" key="2">
    <source>
        <dbReference type="SAM" id="Phobius"/>
    </source>
</evidence>
<dbReference type="RefSeq" id="WP_142110803.1">
    <property type="nucleotide sequence ID" value="NZ_BAAATB010000006.1"/>
</dbReference>
<sequence length="107" mass="11940">MAPLDPWVSNRMGGTGSHEPEEYKVRDSRKQLPGGQNGPRGLSHRDRRAIRADIRAAKRTGRVSRPGRGDGGHDGKQGRFDWFQFLRVFIAACLAASTLLWVAMIVR</sequence>
<dbReference type="OrthoDB" id="10010456at2"/>
<keyword evidence="2" id="KW-1133">Transmembrane helix</keyword>
<accession>A0A542SLM3</accession>
<dbReference type="Proteomes" id="UP000316181">
    <property type="component" value="Unassembled WGS sequence"/>
</dbReference>
<evidence type="ECO:0000313" key="3">
    <source>
        <dbReference type="EMBL" id="TQK75385.1"/>
    </source>
</evidence>
<gene>
    <name evidence="3" type="ORF">FB389_0009</name>
</gene>
<keyword evidence="4" id="KW-1185">Reference proteome</keyword>
<reference evidence="3 4" key="1">
    <citation type="submission" date="2019-06" db="EMBL/GenBank/DDBJ databases">
        <title>Sequencing the genomes of 1000 actinobacteria strains.</title>
        <authorList>
            <person name="Klenk H.-P."/>
        </authorList>
    </citation>
    <scope>NUCLEOTIDE SEQUENCE [LARGE SCALE GENOMIC DNA]</scope>
    <source>
        <strain evidence="3 4">DSM 10596</strain>
    </source>
</reference>